<evidence type="ECO:0000256" key="1">
    <source>
        <dbReference type="ARBA" id="ARBA00011073"/>
    </source>
</evidence>
<dbReference type="PANTHER" id="PTHR43806">
    <property type="entry name" value="PEPTIDASE S8"/>
    <property type="match status" value="1"/>
</dbReference>
<dbReference type="PROSITE" id="PS00136">
    <property type="entry name" value="SUBTILASE_ASP"/>
    <property type="match status" value="1"/>
</dbReference>
<dbReference type="OrthoDB" id="206201at2759"/>
<feature type="active site" description="Charge relay system" evidence="5">
    <location>
        <position position="38"/>
    </location>
</feature>
<organism evidence="8 9">
    <name type="scientific">Phycomyces blakesleeanus (strain ATCC 8743b / DSM 1359 / FGSC 10004 / NBRC 33097 / NRRL 1555)</name>
    <dbReference type="NCBI Taxonomy" id="763407"/>
    <lineage>
        <taxon>Eukaryota</taxon>
        <taxon>Fungi</taxon>
        <taxon>Fungi incertae sedis</taxon>
        <taxon>Mucoromycota</taxon>
        <taxon>Mucoromycotina</taxon>
        <taxon>Mucoromycetes</taxon>
        <taxon>Mucorales</taxon>
        <taxon>Phycomycetaceae</taxon>
        <taxon>Phycomyces</taxon>
    </lineage>
</organism>
<evidence type="ECO:0000256" key="4">
    <source>
        <dbReference type="ARBA" id="ARBA00022825"/>
    </source>
</evidence>
<dbReference type="InterPro" id="IPR000209">
    <property type="entry name" value="Peptidase_S8/S53_dom"/>
</dbReference>
<evidence type="ECO:0000256" key="5">
    <source>
        <dbReference type="PROSITE-ProRule" id="PRU01240"/>
    </source>
</evidence>
<dbReference type="InterPro" id="IPR022398">
    <property type="entry name" value="Peptidase_S8_His-AS"/>
</dbReference>
<keyword evidence="9" id="KW-1185">Reference proteome</keyword>
<evidence type="ECO:0000256" key="2">
    <source>
        <dbReference type="ARBA" id="ARBA00022670"/>
    </source>
</evidence>
<keyword evidence="4 5" id="KW-0720">Serine protease</keyword>
<dbReference type="FunFam" id="3.40.50.200:FF:000007">
    <property type="entry name" value="Subtilisin-like serine protease"/>
    <property type="match status" value="1"/>
</dbReference>
<dbReference type="InterPro" id="IPR023827">
    <property type="entry name" value="Peptidase_S8_Asp-AS"/>
</dbReference>
<dbReference type="VEuPathDB" id="FungiDB:PHYBLDRAFT_116157"/>
<dbReference type="InterPro" id="IPR023828">
    <property type="entry name" value="Peptidase_S8_Ser-AS"/>
</dbReference>
<dbReference type="PROSITE" id="PS51892">
    <property type="entry name" value="SUBTILASE"/>
    <property type="match status" value="1"/>
</dbReference>
<proteinExistence type="inferred from homology"/>
<dbReference type="EMBL" id="KV440991">
    <property type="protein sequence ID" value="OAD69600.1"/>
    <property type="molecule type" value="Genomic_DNA"/>
</dbReference>
<dbReference type="InterPro" id="IPR036852">
    <property type="entry name" value="Peptidase_S8/S53_dom_sf"/>
</dbReference>
<sequence length="284" mass="30231">SPSPDWGLSRISQRLSGTFDSYTYEATAGSGITVYVLDTGVNTEHSDFDNRASLSINLVHNEPETDMGGHGTHVAGKIAGKTYGVAKSARIRSVKILGQSGDGTTASLVKGISHVIETAEPGKSVINLSLSGPKSRMIDEVLSKAARDYNIPIFVSAGNAGTDACYFSPSSNQDVFVVGATNINDEVPLFSNVGQCVHLYAPGSNIKSTWIGSSTAIQSLDGTSMACPHVTGIAASLLSTKNYRNVHELYDEIRSIATKDLLKFKTVVHISQSHNLLAYAPYYL</sequence>
<name>A0A163D8W2_PHYB8</name>
<dbReference type="CDD" id="cd04077">
    <property type="entry name" value="Peptidases_S8_PCSK9_ProteinaseK_like"/>
    <property type="match status" value="1"/>
</dbReference>
<dbReference type="InterPro" id="IPR034193">
    <property type="entry name" value="PCSK9_ProteinaseK-like"/>
</dbReference>
<dbReference type="InterPro" id="IPR050131">
    <property type="entry name" value="Peptidase_S8_subtilisin-like"/>
</dbReference>
<dbReference type="PROSITE" id="PS00138">
    <property type="entry name" value="SUBTILASE_SER"/>
    <property type="match status" value="1"/>
</dbReference>
<keyword evidence="3 5" id="KW-0378">Hydrolase</keyword>
<dbReference type="InParanoid" id="A0A163D8W2"/>
<reference evidence="9" key="1">
    <citation type="submission" date="2015-06" db="EMBL/GenBank/DDBJ databases">
        <title>Expansion of signal transduction pathways in fungi by whole-genome duplication.</title>
        <authorList>
            <consortium name="DOE Joint Genome Institute"/>
            <person name="Corrochano L.M."/>
            <person name="Kuo A."/>
            <person name="Marcet-Houben M."/>
            <person name="Polaino S."/>
            <person name="Salamov A."/>
            <person name="Villalobos J.M."/>
            <person name="Alvarez M.I."/>
            <person name="Avalos J."/>
            <person name="Benito E.P."/>
            <person name="Benoit I."/>
            <person name="Burger G."/>
            <person name="Camino L.P."/>
            <person name="Canovas D."/>
            <person name="Cerda-Olmedo E."/>
            <person name="Cheng J.-F."/>
            <person name="Dominguez A."/>
            <person name="Elias M."/>
            <person name="Eslava A.P."/>
            <person name="Glaser F."/>
            <person name="Grimwood J."/>
            <person name="Gutierrez G."/>
            <person name="Heitman J."/>
            <person name="Henrissat B."/>
            <person name="Iturriaga E.A."/>
            <person name="Lang B.F."/>
            <person name="Lavin J.L."/>
            <person name="Lee S."/>
            <person name="Li W."/>
            <person name="Lindquist E."/>
            <person name="Lopez-Garcia S."/>
            <person name="Luque E.M."/>
            <person name="Marcos A.T."/>
            <person name="Martin J."/>
            <person name="McCluskey K."/>
            <person name="Medina H.R."/>
            <person name="Miralles-Duran A."/>
            <person name="Miyazaki A."/>
            <person name="Munoz-Torres E."/>
            <person name="Oguiza J.A."/>
            <person name="Ohm R."/>
            <person name="Olmedo M."/>
            <person name="Orejas M."/>
            <person name="Ortiz-Castellanos L."/>
            <person name="Pisabarro A.G."/>
            <person name="Rodriguez-Romero J."/>
            <person name="Ruiz-Herrera J."/>
            <person name="Ruiz-Vazquez R."/>
            <person name="Sanz C."/>
            <person name="Schackwitz W."/>
            <person name="Schmutz J."/>
            <person name="Shahriari M."/>
            <person name="Shelest E."/>
            <person name="Silva-Franco F."/>
            <person name="Soanes D."/>
            <person name="Syed K."/>
            <person name="Tagua V.G."/>
            <person name="Talbot N.J."/>
            <person name="Thon M."/>
            <person name="De vries R.P."/>
            <person name="Wiebenga A."/>
            <person name="Yadav J.S."/>
            <person name="Braun E.L."/>
            <person name="Baker S."/>
            <person name="Garre V."/>
            <person name="Horwitz B."/>
            <person name="Torres-Martinez S."/>
            <person name="Idnurm A."/>
            <person name="Herrera-Estrella A."/>
            <person name="Gabaldon T."/>
            <person name="Grigoriev I.V."/>
        </authorList>
    </citation>
    <scope>NUCLEOTIDE SEQUENCE [LARGE SCALE GENOMIC DNA]</scope>
    <source>
        <strain evidence="9">NRRL 1555(-)</strain>
    </source>
</reference>
<dbReference type="GO" id="GO:0005615">
    <property type="term" value="C:extracellular space"/>
    <property type="evidence" value="ECO:0007669"/>
    <property type="project" value="TreeGrafter"/>
</dbReference>
<comment type="similarity">
    <text evidence="1 5 6">Belongs to the peptidase S8 family.</text>
</comment>
<dbReference type="RefSeq" id="XP_018287640.1">
    <property type="nucleotide sequence ID" value="XM_018428504.1"/>
</dbReference>
<accession>A0A163D8W2</accession>
<evidence type="ECO:0000313" key="8">
    <source>
        <dbReference type="EMBL" id="OAD69600.1"/>
    </source>
</evidence>
<dbReference type="PRINTS" id="PR00723">
    <property type="entry name" value="SUBTILISIN"/>
</dbReference>
<feature type="active site" description="Charge relay system" evidence="5">
    <location>
        <position position="70"/>
    </location>
</feature>
<dbReference type="InterPro" id="IPR015500">
    <property type="entry name" value="Peptidase_S8_subtilisin-rel"/>
</dbReference>
<gene>
    <name evidence="8" type="ORF">PHYBLDRAFT_116157</name>
</gene>
<dbReference type="GO" id="GO:0006508">
    <property type="term" value="P:proteolysis"/>
    <property type="evidence" value="ECO:0007669"/>
    <property type="project" value="UniProtKB-KW"/>
</dbReference>
<evidence type="ECO:0000256" key="3">
    <source>
        <dbReference type="ARBA" id="ARBA00022801"/>
    </source>
</evidence>
<dbReference type="PANTHER" id="PTHR43806:SF11">
    <property type="entry name" value="CEREVISIN-RELATED"/>
    <property type="match status" value="1"/>
</dbReference>
<dbReference type="Proteomes" id="UP000077315">
    <property type="component" value="Unassembled WGS sequence"/>
</dbReference>
<dbReference type="Pfam" id="PF00082">
    <property type="entry name" value="Peptidase_S8"/>
    <property type="match status" value="1"/>
</dbReference>
<dbReference type="SUPFAM" id="SSF52743">
    <property type="entry name" value="Subtilisin-like"/>
    <property type="match status" value="1"/>
</dbReference>
<dbReference type="AlphaFoldDB" id="A0A163D8W2"/>
<evidence type="ECO:0000259" key="7">
    <source>
        <dbReference type="Pfam" id="PF00082"/>
    </source>
</evidence>
<dbReference type="Gene3D" id="3.40.50.200">
    <property type="entry name" value="Peptidase S8/S53 domain"/>
    <property type="match status" value="1"/>
</dbReference>
<evidence type="ECO:0000313" key="9">
    <source>
        <dbReference type="Proteomes" id="UP000077315"/>
    </source>
</evidence>
<dbReference type="PROSITE" id="PS00137">
    <property type="entry name" value="SUBTILASE_HIS"/>
    <property type="match status" value="1"/>
</dbReference>
<feature type="non-terminal residue" evidence="8">
    <location>
        <position position="1"/>
    </location>
</feature>
<feature type="domain" description="Peptidase S8/S53" evidence="7">
    <location>
        <begin position="29"/>
        <end position="256"/>
    </location>
</feature>
<dbReference type="GeneID" id="28989410"/>
<keyword evidence="2 5" id="KW-0645">Protease</keyword>
<dbReference type="STRING" id="763407.A0A163D8W2"/>
<feature type="active site" description="Charge relay system" evidence="5">
    <location>
        <position position="224"/>
    </location>
</feature>
<dbReference type="GO" id="GO:0004252">
    <property type="term" value="F:serine-type endopeptidase activity"/>
    <property type="evidence" value="ECO:0007669"/>
    <property type="project" value="UniProtKB-UniRule"/>
</dbReference>
<evidence type="ECO:0000256" key="6">
    <source>
        <dbReference type="RuleBase" id="RU003355"/>
    </source>
</evidence>
<protein>
    <recommendedName>
        <fullName evidence="7">Peptidase S8/S53 domain-containing protein</fullName>
    </recommendedName>
</protein>